<dbReference type="PANTHER" id="PTHR47150:SF5">
    <property type="entry name" value="OS07G0546750 PROTEIN"/>
    <property type="match status" value="1"/>
</dbReference>
<accession>A0A834ZEG9</accession>
<dbReference type="AlphaFoldDB" id="A0A834ZEG9"/>
<sequence length="227" mass="25681">MSRPPFLRIQFALKAHDPYFILKRNAAETLGLSSLQKVTAAMRMLAYSVAANVVDESQESARKDVERAFRVLQARFAIVREPSRFWDLPTLRDITKACIIMFSCISASSNFFAFVCLFSLIASKYAASVFFLASIIYFKRSTTIGVSMMFFSGSRIFRFSAFLPGSLCTKSVFRASSSIRFMRLSGVEGDDMSEKDFVVLPLNDDLCLLMSSINFGWSLNRFQQWST</sequence>
<dbReference type="InterPro" id="IPR006912">
    <property type="entry name" value="Harbinger_derived_prot"/>
</dbReference>
<dbReference type="Proteomes" id="UP000655225">
    <property type="component" value="Unassembled WGS sequence"/>
</dbReference>
<keyword evidence="2" id="KW-1185">Reference proteome</keyword>
<comment type="caution">
    <text evidence="1">The sequence shown here is derived from an EMBL/GenBank/DDBJ whole genome shotgun (WGS) entry which is preliminary data.</text>
</comment>
<dbReference type="Pfam" id="PF04827">
    <property type="entry name" value="Plant_tran"/>
    <property type="match status" value="1"/>
</dbReference>
<protein>
    <submittedName>
        <fullName evidence="1">Uncharacterized protein</fullName>
    </submittedName>
</protein>
<reference evidence="1 2" key="1">
    <citation type="submission" date="2020-04" db="EMBL/GenBank/DDBJ databases">
        <title>Plant Genome Project.</title>
        <authorList>
            <person name="Zhang R.-G."/>
        </authorList>
    </citation>
    <scope>NUCLEOTIDE SEQUENCE [LARGE SCALE GENOMIC DNA]</scope>
    <source>
        <strain evidence="1">YNK0</strain>
        <tissue evidence="1">Leaf</tissue>
    </source>
</reference>
<dbReference type="PANTHER" id="PTHR47150">
    <property type="entry name" value="OS12G0169200 PROTEIN"/>
    <property type="match status" value="1"/>
</dbReference>
<dbReference type="EMBL" id="JABCRI010000006">
    <property type="protein sequence ID" value="KAF8404080.1"/>
    <property type="molecule type" value="Genomic_DNA"/>
</dbReference>
<gene>
    <name evidence="1" type="ORF">HHK36_008957</name>
</gene>
<evidence type="ECO:0000313" key="1">
    <source>
        <dbReference type="EMBL" id="KAF8404080.1"/>
    </source>
</evidence>
<evidence type="ECO:0000313" key="2">
    <source>
        <dbReference type="Proteomes" id="UP000655225"/>
    </source>
</evidence>
<organism evidence="1 2">
    <name type="scientific">Tetracentron sinense</name>
    <name type="common">Spur-leaf</name>
    <dbReference type="NCBI Taxonomy" id="13715"/>
    <lineage>
        <taxon>Eukaryota</taxon>
        <taxon>Viridiplantae</taxon>
        <taxon>Streptophyta</taxon>
        <taxon>Embryophyta</taxon>
        <taxon>Tracheophyta</taxon>
        <taxon>Spermatophyta</taxon>
        <taxon>Magnoliopsida</taxon>
        <taxon>Trochodendrales</taxon>
        <taxon>Trochodendraceae</taxon>
        <taxon>Tetracentron</taxon>
    </lineage>
</organism>
<name>A0A834ZEG9_TETSI</name>
<proteinExistence type="predicted"/>
<dbReference type="OrthoDB" id="1706340at2759"/>